<protein>
    <submittedName>
        <fullName evidence="1">Uncharacterized protein</fullName>
    </submittedName>
</protein>
<accession>A0A2S2NY73</accession>
<reference evidence="1" key="1">
    <citation type="submission" date="2018-04" db="EMBL/GenBank/DDBJ databases">
        <title>Transcriptome of Schizaphis graminum biotype I.</title>
        <authorList>
            <person name="Scully E.D."/>
            <person name="Geib S.M."/>
            <person name="Palmer N.A."/>
            <person name="Koch K."/>
            <person name="Bradshaw J."/>
            <person name="Heng-Moss T."/>
            <person name="Sarath G."/>
        </authorList>
    </citation>
    <scope>NUCLEOTIDE SEQUENCE</scope>
</reference>
<proteinExistence type="predicted"/>
<evidence type="ECO:0000313" key="1">
    <source>
        <dbReference type="EMBL" id="MBY22171.1"/>
    </source>
</evidence>
<dbReference type="AlphaFoldDB" id="A0A2S2NY73"/>
<dbReference type="EMBL" id="GGMR01009552">
    <property type="protein sequence ID" value="MBY22171.1"/>
    <property type="molecule type" value="Transcribed_RNA"/>
</dbReference>
<gene>
    <name evidence="1" type="ORF">g.170386</name>
</gene>
<sequence>MVNTATENPTESTLIESRESTRRGAIGVLGHVSAAGKVQASWDSKVVRRTANTRIRSYGVARDRPTGIDGRSPDSEPARTFLSAYGSRVLHQMVLPSAPAIVLRNCDS</sequence>
<organism evidence="1">
    <name type="scientific">Schizaphis graminum</name>
    <name type="common">Green bug aphid</name>
    <dbReference type="NCBI Taxonomy" id="13262"/>
    <lineage>
        <taxon>Eukaryota</taxon>
        <taxon>Metazoa</taxon>
        <taxon>Ecdysozoa</taxon>
        <taxon>Arthropoda</taxon>
        <taxon>Hexapoda</taxon>
        <taxon>Insecta</taxon>
        <taxon>Pterygota</taxon>
        <taxon>Neoptera</taxon>
        <taxon>Paraneoptera</taxon>
        <taxon>Hemiptera</taxon>
        <taxon>Sternorrhyncha</taxon>
        <taxon>Aphidomorpha</taxon>
        <taxon>Aphidoidea</taxon>
        <taxon>Aphididae</taxon>
        <taxon>Aphidini</taxon>
        <taxon>Schizaphis</taxon>
    </lineage>
</organism>
<name>A0A2S2NY73_SCHGA</name>